<dbReference type="Proteomes" id="UP000198765">
    <property type="component" value="Chromosome I"/>
</dbReference>
<keyword evidence="2" id="KW-0472">Membrane</keyword>
<feature type="transmembrane region" description="Helical" evidence="2">
    <location>
        <begin position="58"/>
        <end position="76"/>
    </location>
</feature>
<gene>
    <name evidence="3" type="ORF">GA0070621_2876</name>
</gene>
<proteinExistence type="predicted"/>
<dbReference type="AlphaFoldDB" id="A0A1A8ZU19"/>
<keyword evidence="4" id="KW-1185">Reference proteome</keyword>
<feature type="transmembrane region" description="Helical" evidence="2">
    <location>
        <begin position="6"/>
        <end position="24"/>
    </location>
</feature>
<feature type="region of interest" description="Disordered" evidence="1">
    <location>
        <begin position="87"/>
        <end position="119"/>
    </location>
</feature>
<evidence type="ECO:0000256" key="1">
    <source>
        <dbReference type="SAM" id="MobiDB-lite"/>
    </source>
</evidence>
<feature type="compositionally biased region" description="Low complexity" evidence="1">
    <location>
        <begin position="101"/>
        <end position="119"/>
    </location>
</feature>
<evidence type="ECO:0000256" key="2">
    <source>
        <dbReference type="SAM" id="Phobius"/>
    </source>
</evidence>
<keyword evidence="2" id="KW-1133">Transmembrane helix</keyword>
<dbReference type="PATRIC" id="fig|299146.4.peg.2985"/>
<feature type="transmembrane region" description="Helical" evidence="2">
    <location>
        <begin position="31"/>
        <end position="52"/>
    </location>
</feature>
<protein>
    <submittedName>
        <fullName evidence="3">Uncharacterized protein</fullName>
    </submittedName>
</protein>
<accession>A0A1A8ZU19</accession>
<evidence type="ECO:0000313" key="3">
    <source>
        <dbReference type="EMBL" id="SBT47369.1"/>
    </source>
</evidence>
<keyword evidence="2" id="KW-0812">Transmembrane</keyword>
<dbReference type="EMBL" id="LT594324">
    <property type="protein sequence ID" value="SBT47369.1"/>
    <property type="molecule type" value="Genomic_DNA"/>
</dbReference>
<name>A0A1A8ZU19_9ACTN</name>
<evidence type="ECO:0000313" key="4">
    <source>
        <dbReference type="Proteomes" id="UP000198765"/>
    </source>
</evidence>
<organism evidence="3 4">
    <name type="scientific">Micromonospora narathiwatensis</name>
    <dbReference type="NCBI Taxonomy" id="299146"/>
    <lineage>
        <taxon>Bacteria</taxon>
        <taxon>Bacillati</taxon>
        <taxon>Actinomycetota</taxon>
        <taxon>Actinomycetes</taxon>
        <taxon>Micromonosporales</taxon>
        <taxon>Micromonosporaceae</taxon>
        <taxon>Micromonospora</taxon>
    </lineage>
</organism>
<sequence>MFFLIYTLLLMLSGIAMVVVGLAIKQQSTLARIASVVAGIAFFCYGFYLFFLFDGGEYRIFFYAFVLPILLIVQAVKARKQAQEEAAAQQVAGPPPGQFGYGQPAPQGQPQGQPGQPTV</sequence>
<dbReference type="RefSeq" id="WP_167666901.1">
    <property type="nucleotide sequence ID" value="NZ_LT594324.1"/>
</dbReference>
<reference evidence="3 4" key="1">
    <citation type="submission" date="2016-06" db="EMBL/GenBank/DDBJ databases">
        <authorList>
            <person name="Kjaerup R.B."/>
            <person name="Dalgaard T.S."/>
            <person name="Juul-Madsen H.R."/>
        </authorList>
    </citation>
    <scope>NUCLEOTIDE SEQUENCE [LARGE SCALE GENOMIC DNA]</scope>
    <source>
        <strain evidence="3 4">DSM 45248</strain>
    </source>
</reference>